<dbReference type="EMBL" id="LBIC01000001">
    <property type="protein sequence ID" value="KKW94196.1"/>
    <property type="molecule type" value="Genomic_DNA"/>
</dbReference>
<dbReference type="InterPro" id="IPR050808">
    <property type="entry name" value="Phage_Integrase"/>
</dbReference>
<protein>
    <submittedName>
        <fullName evidence="7">Integrase</fullName>
    </submittedName>
</protein>
<dbReference type="PATRIC" id="fig|56193.3.peg.1015"/>
<reference evidence="7 8" key="1">
    <citation type="submission" date="2015-04" db="EMBL/GenBank/DDBJ databases">
        <title>Genome sequence of aromatic hydrocarbons-degrading Sphingobium chungbukense DJ77.</title>
        <authorList>
            <person name="Kim Y.-C."/>
            <person name="Chae J.-C."/>
        </authorList>
    </citation>
    <scope>NUCLEOTIDE SEQUENCE [LARGE SCALE GENOMIC DNA]</scope>
    <source>
        <strain evidence="7 8">DJ77</strain>
    </source>
</reference>
<comment type="caution">
    <text evidence="7">The sequence shown here is derived from an EMBL/GenBank/DDBJ whole genome shotgun (WGS) entry which is preliminary data.</text>
</comment>
<dbReference type="Pfam" id="PF13356">
    <property type="entry name" value="Arm-DNA-bind_3"/>
    <property type="match status" value="1"/>
</dbReference>
<dbReference type="PANTHER" id="PTHR30629:SF2">
    <property type="entry name" value="PROPHAGE INTEGRASE INTS-RELATED"/>
    <property type="match status" value="1"/>
</dbReference>
<gene>
    <name evidence="7" type="ORF">YP76_04925</name>
</gene>
<dbReference type="InterPro" id="IPR010998">
    <property type="entry name" value="Integrase_recombinase_N"/>
</dbReference>
<evidence type="ECO:0000256" key="2">
    <source>
        <dbReference type="ARBA" id="ARBA00022908"/>
    </source>
</evidence>
<dbReference type="Pfam" id="PF22022">
    <property type="entry name" value="Phage_int_M"/>
    <property type="match status" value="1"/>
</dbReference>
<dbReference type="CDD" id="cd00801">
    <property type="entry name" value="INT_P4_C"/>
    <property type="match status" value="1"/>
</dbReference>
<evidence type="ECO:0000259" key="6">
    <source>
        <dbReference type="Pfam" id="PF22022"/>
    </source>
</evidence>
<accession>A0A0M3AZ50</accession>
<keyword evidence="8" id="KW-1185">Reference proteome</keyword>
<evidence type="ECO:0000313" key="8">
    <source>
        <dbReference type="Proteomes" id="UP000033874"/>
    </source>
</evidence>
<evidence type="ECO:0000256" key="4">
    <source>
        <dbReference type="ARBA" id="ARBA00023172"/>
    </source>
</evidence>
<dbReference type="SUPFAM" id="SSF56349">
    <property type="entry name" value="DNA breaking-rejoining enzymes"/>
    <property type="match status" value="1"/>
</dbReference>
<keyword evidence="4" id="KW-0233">DNA recombination</keyword>
<evidence type="ECO:0000256" key="1">
    <source>
        <dbReference type="ARBA" id="ARBA00008857"/>
    </source>
</evidence>
<dbReference type="STRING" id="56193.YP76_04925"/>
<dbReference type="AlphaFoldDB" id="A0A0M3AZ50"/>
<dbReference type="Proteomes" id="UP000033874">
    <property type="component" value="Unassembled WGS sequence"/>
</dbReference>
<dbReference type="InterPro" id="IPR053876">
    <property type="entry name" value="Phage_int_M"/>
</dbReference>
<keyword evidence="2" id="KW-0229">DNA integration</keyword>
<evidence type="ECO:0000313" key="7">
    <source>
        <dbReference type="EMBL" id="KKW94196.1"/>
    </source>
</evidence>
<sequence>MLTDAQVRKAQPREKDYKLADEKGLYLFVTTKGFKSWRYKYRHAGKEHRLTFGAYPEVSLAEARHKRDDARRQLRDHQNPATELRKAKLASIERAGLTFEKLARAWHENEKGRWAEVHAYDVLNSLQRDVFPEIGSMPIQEIDAPTVLATLRKIERRGSIETARRIRQRMSAVFVYAISEGVGDSDPAAIVTKALKPLPKKGKQPALTNIEECRQLIIDSEASGATPVVKLASRLLALTSVRPGVVRGIGWDEFEDLEGDEPIWRIPAARMKLALHKKDEEAFEHIVPLSRQAVDVIVQTRRLTGRCPLVFPSIRHSHQPMSENAIGYLYNRVGYHGRHVPHGWRAAFSTIMNELHDRAWRAAGHQDASPDRAIIDLMLSHVPQNKVESAYNRAAYMPRRREIAQEWADLLMDGVMGAKNLLRD</sequence>
<proteinExistence type="inferred from homology"/>
<dbReference type="GO" id="GO:0003677">
    <property type="term" value="F:DNA binding"/>
    <property type="evidence" value="ECO:0007669"/>
    <property type="project" value="UniProtKB-KW"/>
</dbReference>
<keyword evidence="3" id="KW-0238">DNA-binding</keyword>
<dbReference type="GO" id="GO:0006310">
    <property type="term" value="P:DNA recombination"/>
    <property type="evidence" value="ECO:0007669"/>
    <property type="project" value="UniProtKB-KW"/>
</dbReference>
<dbReference type="InterPro" id="IPR011010">
    <property type="entry name" value="DNA_brk_join_enz"/>
</dbReference>
<organism evidence="7 8">
    <name type="scientific">Sphingobium chungbukense</name>
    <dbReference type="NCBI Taxonomy" id="56193"/>
    <lineage>
        <taxon>Bacteria</taxon>
        <taxon>Pseudomonadati</taxon>
        <taxon>Pseudomonadota</taxon>
        <taxon>Alphaproteobacteria</taxon>
        <taxon>Sphingomonadales</taxon>
        <taxon>Sphingomonadaceae</taxon>
        <taxon>Sphingobium</taxon>
    </lineage>
</organism>
<dbReference type="Gene3D" id="3.30.160.390">
    <property type="entry name" value="Integrase, DNA-binding domain"/>
    <property type="match status" value="1"/>
</dbReference>
<dbReference type="PANTHER" id="PTHR30629">
    <property type="entry name" value="PROPHAGE INTEGRASE"/>
    <property type="match status" value="1"/>
</dbReference>
<dbReference type="InterPro" id="IPR038488">
    <property type="entry name" value="Integrase_DNA-bd_sf"/>
</dbReference>
<comment type="similarity">
    <text evidence="1">Belongs to the 'phage' integrase family.</text>
</comment>
<evidence type="ECO:0000259" key="5">
    <source>
        <dbReference type="Pfam" id="PF13356"/>
    </source>
</evidence>
<feature type="domain" description="Phage integrase central" evidence="6">
    <location>
        <begin position="99"/>
        <end position="193"/>
    </location>
</feature>
<dbReference type="Gene3D" id="1.10.443.10">
    <property type="entry name" value="Intergrase catalytic core"/>
    <property type="match status" value="1"/>
</dbReference>
<dbReference type="InterPro" id="IPR013762">
    <property type="entry name" value="Integrase-like_cat_sf"/>
</dbReference>
<dbReference type="GO" id="GO:0015074">
    <property type="term" value="P:DNA integration"/>
    <property type="evidence" value="ECO:0007669"/>
    <property type="project" value="UniProtKB-KW"/>
</dbReference>
<evidence type="ECO:0000256" key="3">
    <source>
        <dbReference type="ARBA" id="ARBA00023125"/>
    </source>
</evidence>
<feature type="domain" description="Integrase DNA-binding" evidence="5">
    <location>
        <begin position="2"/>
        <end position="86"/>
    </location>
</feature>
<dbReference type="RefSeq" id="WP_046762650.1">
    <property type="nucleotide sequence ID" value="NZ_LBIC01000001.1"/>
</dbReference>
<name>A0A0M3AZ50_9SPHN</name>
<dbReference type="InterPro" id="IPR025166">
    <property type="entry name" value="Integrase_DNA_bind_dom"/>
</dbReference>
<dbReference type="Gene3D" id="1.10.150.130">
    <property type="match status" value="1"/>
</dbReference>